<dbReference type="InterPro" id="IPR001870">
    <property type="entry name" value="B30.2/SPRY"/>
</dbReference>
<feature type="transmembrane region" description="Helical" evidence="17">
    <location>
        <begin position="4928"/>
        <end position="4951"/>
    </location>
</feature>
<dbReference type="SMART" id="SM00472">
    <property type="entry name" value="MIR"/>
    <property type="match status" value="4"/>
</dbReference>
<dbReference type="GO" id="GO:0005790">
    <property type="term" value="C:smooth endoplasmic reticulum"/>
    <property type="evidence" value="ECO:0007669"/>
    <property type="project" value="TreeGrafter"/>
</dbReference>
<comment type="subcellular location">
    <subcellularLocation>
        <location evidence="1">Sarcoplasmic reticulum membrane</location>
        <topology evidence="1">Multi-pass membrane protein</topology>
    </subcellularLocation>
</comment>
<feature type="domain" description="B30.2/SPRY" evidence="18">
    <location>
        <begin position="1419"/>
        <end position="1642"/>
    </location>
</feature>
<dbReference type="FunFam" id="1.10.287.70:FF:000017">
    <property type="entry name" value="ryanodine receptor isoform X2"/>
    <property type="match status" value="1"/>
</dbReference>
<evidence type="ECO:0000256" key="6">
    <source>
        <dbReference type="ARBA" id="ARBA00022737"/>
    </source>
</evidence>
<evidence type="ECO:0000256" key="2">
    <source>
        <dbReference type="ARBA" id="ARBA00022448"/>
    </source>
</evidence>
<dbReference type="InterPro" id="IPR005821">
    <property type="entry name" value="Ion_trans_dom"/>
</dbReference>
<dbReference type="FunFam" id="1.10.238.10:FF:000132">
    <property type="entry name" value="Ryanodine receptor 44F"/>
    <property type="match status" value="1"/>
</dbReference>
<dbReference type="InterPro" id="IPR013662">
    <property type="entry name" value="RIH_assoc-dom"/>
</dbReference>
<feature type="compositionally biased region" description="Acidic residues" evidence="16">
    <location>
        <begin position="3808"/>
        <end position="3821"/>
    </location>
</feature>
<dbReference type="EMBL" id="JARGDH010000003">
    <property type="protein sequence ID" value="KAL0274262.1"/>
    <property type="molecule type" value="Genomic_DNA"/>
</dbReference>
<dbReference type="FunFam" id="2.80.10.50:FF:000022">
    <property type="entry name" value="Ryanodine receptor, isoform E"/>
    <property type="match status" value="1"/>
</dbReference>
<dbReference type="InterPro" id="IPR035910">
    <property type="entry name" value="RyR/IP3R_RIH_dom_sf"/>
</dbReference>
<dbReference type="FunFam" id="2.60.120.920:FF:000003">
    <property type="entry name" value="ryanodine receptor isoform X2"/>
    <property type="match status" value="1"/>
</dbReference>
<feature type="compositionally biased region" description="Basic residues" evidence="16">
    <location>
        <begin position="3550"/>
        <end position="3561"/>
    </location>
</feature>
<dbReference type="InterPro" id="IPR035764">
    <property type="entry name" value="SPRY2_RyR"/>
</dbReference>
<dbReference type="PROSITE" id="PS50222">
    <property type="entry name" value="EF_HAND_2"/>
    <property type="match status" value="1"/>
</dbReference>
<feature type="compositionally biased region" description="Acidic residues" evidence="16">
    <location>
        <begin position="4485"/>
        <end position="4495"/>
    </location>
</feature>
<dbReference type="GO" id="GO:0006874">
    <property type="term" value="P:intracellular calcium ion homeostasis"/>
    <property type="evidence" value="ECO:0007669"/>
    <property type="project" value="InterPro"/>
</dbReference>
<keyword evidence="12" id="KW-1071">Ligand-gated ion channel</keyword>
<organism evidence="21">
    <name type="scientific">Menopon gallinae</name>
    <name type="common">poultry shaft louse</name>
    <dbReference type="NCBI Taxonomy" id="328185"/>
    <lineage>
        <taxon>Eukaryota</taxon>
        <taxon>Metazoa</taxon>
        <taxon>Ecdysozoa</taxon>
        <taxon>Arthropoda</taxon>
        <taxon>Hexapoda</taxon>
        <taxon>Insecta</taxon>
        <taxon>Pterygota</taxon>
        <taxon>Neoptera</taxon>
        <taxon>Paraneoptera</taxon>
        <taxon>Psocodea</taxon>
        <taxon>Troctomorpha</taxon>
        <taxon>Phthiraptera</taxon>
        <taxon>Amblycera</taxon>
        <taxon>Menoponidae</taxon>
        <taxon>Menopon</taxon>
    </lineage>
</organism>
<dbReference type="Gene3D" id="2.60.120.920">
    <property type="match status" value="3"/>
</dbReference>
<protein>
    <recommendedName>
        <fullName evidence="22">Ryanodine receptor</fullName>
    </recommendedName>
</protein>
<dbReference type="GO" id="GO:0034704">
    <property type="term" value="C:calcium channel complex"/>
    <property type="evidence" value="ECO:0007669"/>
    <property type="project" value="TreeGrafter"/>
</dbReference>
<keyword evidence="11 17" id="KW-0472">Membrane</keyword>
<dbReference type="InterPro" id="IPR016093">
    <property type="entry name" value="MIR_motif"/>
</dbReference>
<dbReference type="Gene3D" id="2.80.10.50">
    <property type="match status" value="2"/>
</dbReference>
<dbReference type="FunFam" id="2.60.120.920:FF:000002">
    <property type="entry name" value="ryanodine receptor isoform X2"/>
    <property type="match status" value="1"/>
</dbReference>
<evidence type="ECO:0000256" key="16">
    <source>
        <dbReference type="SAM" id="MobiDB-lite"/>
    </source>
</evidence>
<feature type="transmembrane region" description="Helical" evidence="17">
    <location>
        <begin position="4571"/>
        <end position="4591"/>
    </location>
</feature>
<evidence type="ECO:0000256" key="11">
    <source>
        <dbReference type="ARBA" id="ARBA00023136"/>
    </source>
</evidence>
<dbReference type="InterPro" id="IPR018247">
    <property type="entry name" value="EF_Hand_1_Ca_BS"/>
</dbReference>
<dbReference type="InterPro" id="IPR003877">
    <property type="entry name" value="SPRY_dom"/>
</dbReference>
<evidence type="ECO:0000256" key="13">
    <source>
        <dbReference type="ARBA" id="ARBA00023303"/>
    </source>
</evidence>
<keyword evidence="3" id="KW-0109">Calcium transport</keyword>
<feature type="domain" description="EF-hand" evidence="19">
    <location>
        <begin position="4144"/>
        <end position="4170"/>
    </location>
</feature>
<keyword evidence="15" id="KW-0175">Coiled coil</keyword>
<dbReference type="GO" id="GO:0005219">
    <property type="term" value="F:ryanodine-sensitive calcium-release channel activity"/>
    <property type="evidence" value="ECO:0007669"/>
    <property type="project" value="InterPro"/>
</dbReference>
<dbReference type="GO" id="GO:0006941">
    <property type="term" value="P:striated muscle contraction"/>
    <property type="evidence" value="ECO:0007669"/>
    <property type="project" value="TreeGrafter"/>
</dbReference>
<feature type="region of interest" description="Disordered" evidence="16">
    <location>
        <begin position="4437"/>
        <end position="4497"/>
    </location>
</feature>
<dbReference type="Pfam" id="PF08454">
    <property type="entry name" value="RIH_assoc"/>
    <property type="match status" value="1"/>
</dbReference>
<dbReference type="GO" id="GO:0014808">
    <property type="term" value="P:release of sequestered calcium ion into cytosol by sarcoplasmic reticulum"/>
    <property type="evidence" value="ECO:0007669"/>
    <property type="project" value="TreeGrafter"/>
</dbReference>
<keyword evidence="9 17" id="KW-1133">Transmembrane helix</keyword>
<evidence type="ECO:0000256" key="9">
    <source>
        <dbReference type="ARBA" id="ARBA00022989"/>
    </source>
</evidence>
<evidence type="ECO:0000256" key="5">
    <source>
        <dbReference type="ARBA" id="ARBA00022692"/>
    </source>
</evidence>
<dbReference type="FunFam" id="2.80.10.50:FF:000021">
    <property type="entry name" value="Ryanodine receptor, isoform F"/>
    <property type="match status" value="1"/>
</dbReference>
<feature type="compositionally biased region" description="Basic residues" evidence="16">
    <location>
        <begin position="1406"/>
        <end position="1422"/>
    </location>
</feature>
<feature type="compositionally biased region" description="Basic residues" evidence="16">
    <location>
        <begin position="1356"/>
        <end position="1365"/>
    </location>
</feature>
<dbReference type="PROSITE" id="PS00018">
    <property type="entry name" value="EF_HAND_1"/>
    <property type="match status" value="1"/>
</dbReference>
<dbReference type="FunFam" id="1.10.490.160:FF:000006">
    <property type="entry name" value="Protein CBR-LIPL-6"/>
    <property type="match status" value="1"/>
</dbReference>
<dbReference type="InterPro" id="IPR002048">
    <property type="entry name" value="EF_hand_dom"/>
</dbReference>
<dbReference type="Gene3D" id="1.10.287.70">
    <property type="match status" value="1"/>
</dbReference>
<dbReference type="InterPro" id="IPR013320">
    <property type="entry name" value="ConA-like_dom_sf"/>
</dbReference>
<dbReference type="PANTHER" id="PTHR46399:SF8">
    <property type="entry name" value="B30.2_SPRY DOMAIN-CONTAINING PROTEIN"/>
    <property type="match status" value="1"/>
</dbReference>
<feature type="region of interest" description="Disordered" evidence="16">
    <location>
        <begin position="2882"/>
        <end position="2908"/>
    </location>
</feature>
<feature type="compositionally biased region" description="Polar residues" evidence="16">
    <location>
        <begin position="2893"/>
        <end position="2903"/>
    </location>
</feature>
<feature type="region of interest" description="Disordered" evidence="16">
    <location>
        <begin position="1348"/>
        <end position="1442"/>
    </location>
</feature>
<dbReference type="FunFam" id="1.10.490.160:FF:000003">
    <property type="entry name" value="Ryanodine receptor, isoform E"/>
    <property type="match status" value="1"/>
</dbReference>
<dbReference type="Gene3D" id="1.10.238.10">
    <property type="entry name" value="EF-hand"/>
    <property type="match status" value="1"/>
</dbReference>
<evidence type="ECO:0000259" key="18">
    <source>
        <dbReference type="PROSITE" id="PS50188"/>
    </source>
</evidence>
<reference evidence="21" key="1">
    <citation type="journal article" date="2024" name="Gigascience">
        <title>Chromosome-level genome of the poultry shaft louse Menopon gallinae provides insight into the host-switching and adaptive evolution of parasitic lice.</title>
        <authorList>
            <person name="Xu Y."/>
            <person name="Ma L."/>
            <person name="Liu S."/>
            <person name="Liang Y."/>
            <person name="Liu Q."/>
            <person name="He Z."/>
            <person name="Tian L."/>
            <person name="Duan Y."/>
            <person name="Cai W."/>
            <person name="Li H."/>
            <person name="Song F."/>
        </authorList>
    </citation>
    <scope>NUCLEOTIDE SEQUENCE</scope>
    <source>
        <strain evidence="21">Cailab_2023a</strain>
    </source>
</reference>
<dbReference type="CDD" id="cd23278">
    <property type="entry name" value="beta-trefoil_MIR_RyR"/>
    <property type="match status" value="1"/>
</dbReference>
<dbReference type="GO" id="GO:0042383">
    <property type="term" value="C:sarcolemma"/>
    <property type="evidence" value="ECO:0007669"/>
    <property type="project" value="TreeGrafter"/>
</dbReference>
<dbReference type="InterPro" id="IPR013333">
    <property type="entry name" value="Ryan_recept"/>
</dbReference>
<feature type="transmembrane region" description="Helical" evidence="17">
    <location>
        <begin position="4396"/>
        <end position="4416"/>
    </location>
</feature>
<dbReference type="Pfam" id="PF06459">
    <property type="entry name" value="RR_TM4-6"/>
    <property type="match status" value="1"/>
</dbReference>
<dbReference type="PROSITE" id="PS50188">
    <property type="entry name" value="B302_SPRY"/>
    <property type="match status" value="3"/>
</dbReference>
<feature type="transmembrane region" description="Helical" evidence="17">
    <location>
        <begin position="4662"/>
        <end position="4684"/>
    </location>
</feature>
<evidence type="ECO:0000313" key="21">
    <source>
        <dbReference type="EMBL" id="KAL0274262.1"/>
    </source>
</evidence>
<dbReference type="Pfam" id="PF08709">
    <property type="entry name" value="Ins145_P3_rec"/>
    <property type="match status" value="1"/>
</dbReference>
<evidence type="ECO:0000256" key="15">
    <source>
        <dbReference type="SAM" id="Coils"/>
    </source>
</evidence>
<dbReference type="Pfam" id="PF02815">
    <property type="entry name" value="MIR"/>
    <property type="match status" value="1"/>
</dbReference>
<dbReference type="GO" id="GO:0033017">
    <property type="term" value="C:sarcoplasmic reticulum membrane"/>
    <property type="evidence" value="ECO:0007669"/>
    <property type="project" value="UniProtKB-SubCell"/>
</dbReference>
<dbReference type="Pfam" id="PF21119">
    <property type="entry name" value="RYDR_Jsol"/>
    <property type="match status" value="1"/>
</dbReference>
<feature type="transmembrane region" description="Helical" evidence="17">
    <location>
        <begin position="4852"/>
        <end position="4874"/>
    </location>
</feature>
<dbReference type="InterPro" id="IPR035761">
    <property type="entry name" value="SPRY1_RyR"/>
</dbReference>
<evidence type="ECO:0000256" key="4">
    <source>
        <dbReference type="ARBA" id="ARBA00022673"/>
    </source>
</evidence>
<keyword evidence="4" id="KW-0107">Calcium channel</keyword>
<dbReference type="Gene3D" id="1.10.490.160">
    <property type="match status" value="2"/>
</dbReference>
<accession>A0AAW2HWV1</accession>
<comment type="caution">
    <text evidence="21">The sequence shown here is derived from an EMBL/GenBank/DDBJ whole genome shotgun (WGS) entry which is preliminary data.</text>
</comment>
<dbReference type="Pfam" id="PF01365">
    <property type="entry name" value="RYDR_ITPR"/>
    <property type="match status" value="2"/>
</dbReference>
<gene>
    <name evidence="21" type="ORF">PYX00_006731</name>
</gene>
<feature type="domain" description="MIR" evidence="20">
    <location>
        <begin position="74"/>
        <end position="128"/>
    </location>
</feature>
<evidence type="ECO:0000256" key="7">
    <source>
        <dbReference type="ARBA" id="ARBA00022837"/>
    </source>
</evidence>
<dbReference type="InterPro" id="IPR036300">
    <property type="entry name" value="MIR_dom_sf"/>
</dbReference>
<evidence type="ECO:0000256" key="17">
    <source>
        <dbReference type="SAM" id="Phobius"/>
    </source>
</evidence>
<dbReference type="Pfam" id="PF02026">
    <property type="entry name" value="RyR"/>
    <property type="match status" value="4"/>
</dbReference>
<dbReference type="PRINTS" id="PR00795">
    <property type="entry name" value="RYANODINER"/>
</dbReference>
<dbReference type="Gene3D" id="6.20.350.10">
    <property type="match status" value="1"/>
</dbReference>
<dbReference type="SUPFAM" id="SSF47473">
    <property type="entry name" value="EF-hand"/>
    <property type="match status" value="1"/>
</dbReference>
<dbReference type="CDD" id="cd12877">
    <property type="entry name" value="SPRY1_RyR"/>
    <property type="match status" value="1"/>
</dbReference>
<dbReference type="InterPro" id="IPR048581">
    <property type="entry name" value="RYDR_Jsol"/>
</dbReference>
<dbReference type="InterPro" id="IPR009460">
    <property type="entry name" value="Ryanrecept_TM4-6"/>
</dbReference>
<evidence type="ECO:0000256" key="10">
    <source>
        <dbReference type="ARBA" id="ARBA00023065"/>
    </source>
</evidence>
<comment type="catalytic activity">
    <reaction evidence="14">
        <text>Ca(2+)(in) = Ca(2+)(out)</text>
        <dbReference type="Rhea" id="RHEA:29671"/>
        <dbReference type="ChEBI" id="CHEBI:29108"/>
    </reaction>
</comment>
<dbReference type="CDD" id="cd12879">
    <property type="entry name" value="SPRY3_RyR"/>
    <property type="match status" value="1"/>
</dbReference>
<dbReference type="PROSITE" id="PS50919">
    <property type="entry name" value="MIR"/>
    <property type="match status" value="1"/>
</dbReference>
<keyword evidence="2" id="KW-0813">Transport</keyword>
<dbReference type="InterPro" id="IPR000699">
    <property type="entry name" value="RIH_dom"/>
</dbReference>
<dbReference type="InterPro" id="IPR011992">
    <property type="entry name" value="EF-hand-dom_pair"/>
</dbReference>
<dbReference type="Pfam" id="PF00622">
    <property type="entry name" value="SPRY"/>
    <property type="match status" value="3"/>
</dbReference>
<dbReference type="Gene3D" id="1.25.10.30">
    <property type="entry name" value="IP3 receptor type 1 binding core, RIH domain"/>
    <property type="match status" value="1"/>
</dbReference>
<keyword evidence="6" id="KW-0677">Repeat</keyword>
<dbReference type="SUPFAM" id="SSF100909">
    <property type="entry name" value="IP3 receptor type 1 binding core, domain 2"/>
    <property type="match status" value="1"/>
</dbReference>
<feature type="domain" description="B30.2/SPRY" evidence="18">
    <location>
        <begin position="555"/>
        <end position="780"/>
    </location>
</feature>
<feature type="domain" description="B30.2/SPRY" evidence="18">
    <location>
        <begin position="1009"/>
        <end position="1192"/>
    </location>
</feature>
<dbReference type="SUPFAM" id="SSF82109">
    <property type="entry name" value="MIR domain"/>
    <property type="match status" value="2"/>
</dbReference>
<dbReference type="Pfam" id="PF00520">
    <property type="entry name" value="Ion_trans"/>
    <property type="match status" value="1"/>
</dbReference>
<dbReference type="InterPro" id="IPR015925">
    <property type="entry name" value="Ryanodine_IP3_receptor"/>
</dbReference>
<evidence type="ECO:0000256" key="14">
    <source>
        <dbReference type="ARBA" id="ARBA00036634"/>
    </source>
</evidence>
<dbReference type="PANTHER" id="PTHR46399">
    <property type="entry name" value="B30.2/SPRY DOMAIN-CONTAINING PROTEIN"/>
    <property type="match status" value="1"/>
</dbReference>
<dbReference type="FunFam" id="1.25.10.30:FF:000002">
    <property type="entry name" value="ryanodine receptor isoform X2"/>
    <property type="match status" value="1"/>
</dbReference>
<evidence type="ECO:0000256" key="8">
    <source>
        <dbReference type="ARBA" id="ARBA00022951"/>
    </source>
</evidence>
<dbReference type="GO" id="GO:0005509">
    <property type="term" value="F:calcium ion binding"/>
    <property type="evidence" value="ECO:0007669"/>
    <property type="project" value="InterPro"/>
</dbReference>
<feature type="compositionally biased region" description="Basic and acidic residues" evidence="16">
    <location>
        <begin position="1384"/>
        <end position="1405"/>
    </location>
</feature>
<dbReference type="FunFam" id="2.60.120.920:FF:000069">
    <property type="entry name" value="Ryanodine receptor 44F"/>
    <property type="match status" value="1"/>
</dbReference>
<name>A0AAW2HWV1_9NEOP</name>
<dbReference type="InterPro" id="IPR014821">
    <property type="entry name" value="Ins145_P3_rcpt"/>
</dbReference>
<feature type="region of interest" description="Disordered" evidence="16">
    <location>
        <begin position="3805"/>
        <end position="3830"/>
    </location>
</feature>
<dbReference type="CDD" id="cd12878">
    <property type="entry name" value="SPRY2_RyR"/>
    <property type="match status" value="1"/>
</dbReference>
<keyword evidence="13" id="KW-0407">Ion channel</keyword>
<dbReference type="SMART" id="SM00449">
    <property type="entry name" value="SPRY"/>
    <property type="match status" value="3"/>
</dbReference>
<keyword evidence="7" id="KW-0106">Calcium</keyword>
<feature type="region of interest" description="Disordered" evidence="16">
    <location>
        <begin position="3539"/>
        <end position="3566"/>
    </location>
</feature>
<keyword evidence="8" id="KW-0703">Sarcoplasmic reticulum</keyword>
<keyword evidence="5 17" id="KW-0812">Transmembrane</keyword>
<evidence type="ECO:0008006" key="22">
    <source>
        <dbReference type="Google" id="ProtNLM"/>
    </source>
</evidence>
<keyword evidence="10" id="KW-0406">Ion transport</keyword>
<dbReference type="GO" id="GO:0030018">
    <property type="term" value="C:Z disc"/>
    <property type="evidence" value="ECO:0007669"/>
    <property type="project" value="TreeGrafter"/>
</dbReference>
<evidence type="ECO:0000256" key="12">
    <source>
        <dbReference type="ARBA" id="ARBA00023286"/>
    </source>
</evidence>
<dbReference type="InterPro" id="IPR035762">
    <property type="entry name" value="SPRY3_RyR"/>
</dbReference>
<dbReference type="SUPFAM" id="SSF49899">
    <property type="entry name" value="Concanavalin A-like lectins/glucanases"/>
    <property type="match status" value="2"/>
</dbReference>
<proteinExistence type="predicted"/>
<evidence type="ECO:0000256" key="3">
    <source>
        <dbReference type="ARBA" id="ARBA00022568"/>
    </source>
</evidence>
<evidence type="ECO:0000259" key="19">
    <source>
        <dbReference type="PROSITE" id="PS50222"/>
    </source>
</evidence>
<feature type="coiled-coil region" evidence="15">
    <location>
        <begin position="3645"/>
        <end position="3672"/>
    </location>
</feature>
<dbReference type="InterPro" id="IPR003032">
    <property type="entry name" value="Ryanodine_rcpt"/>
</dbReference>
<evidence type="ECO:0000256" key="1">
    <source>
        <dbReference type="ARBA" id="ARBA00004326"/>
    </source>
</evidence>
<sequence length="5055" mass="572577">MVCLSCTATGERVCLAAEGFGNRHCFLENIADKNIPPDLSQCVFVIEQALSVRALQELVTAAGSESGKGTGSGHRTLLYGNAILLRHQNSDMYLACLSTCSSNDKLSFDVGLQDHSQGEACWWTVHPASKQRSEGEKVRVGDDLILVSVATERYLHTTKENDQSIVNASFHVTHWSVQPYGTGISRMKYVGYVFGGDVLRFFHGGDECLTIPSTWSEEPGQNMVVYEGGSVMSQARSLWRLELARTKWSGGFINWYHPMRIRHITTGRYLGVNENNELYLVSRDEATTSLSTFCLRQEKDDQKVVLEDKDLEVIGSPIIKYGDSTVIMQHSESGLWVSYKSFETKKKGVGKVEEKQAILHEEGKMDDGLDFSRSQEEESRTARVIRKCSSLFTKFIKSLEELQMNRRTSLFFVNVNLAEIVMCLEDLINYFVQPSDDMEHEEKQNKLKALRNRQDLFQEEGILNLILEAIDKINVITSQGFLVALAGECGQNWEAISSYLYQLLAAIIKGNHTNCKEFANSNRLNWLFSRLGSQASGEGTGMLDVLHCVLIDSPEALNMMRDEHIKVIISLLEKHGRDPKVLDVLCSLCVGNGVAVRSSQNNICDFLLPGKNLLLQTQLVDHVASVRPNIFVGRVEGSAVYQKWYFEVTLDHIEQTTHMKPHLRIGWANTTGYVPYPGGGEKWGGNGVGDDLYSFGFDGANLWSGGRKTEVVHGATEPYIKKGDIIGVALDLTVPVINFTFNGVHVKGSFRNFNLDGMFFPVISCSSKLSCRFLLGGDHGRLKFVPPEEFSPLVECLMPQQVLSIDPCFYFGNLNKSVLAGPWLVEGDTAFVPNPVDTSTVTLPGYIENIRDKLAENIHEMWAMNKIEAGWMYGDRRDDVRKIHPCLTQFEKLPPAEKRYDSQLAIQTLKTILALGYYITMDKPPARIKQVRLPNEPFMQPNGYKPAPLDLSAVSLTPKMEELVDQLAENTHNLWAKERIQQGWTYGLNEDPDLLRSPHLVPYAKVDEAIKKANRDTASETVRTLLVYGYNLDPPTGEQQDALLAEANRLKEQGFRTYRVEKHYAVSSGKWYFEFEILTAGPMRVGWARADCPPGNKIGSDEYTWAFDGFNEEKVYCGTGESFGKQWQVGDVVGVFLDLLDRTISFSLNGELLMDALGGETSFADVQGDSFVPACTLGVGQKARLVYGQDVNTLQYFSNCGLQEGYEPFCVNMNRPVTYWYTKDQPIFENTDERPDSMIDVTRIPAGSDSPPCMKISHNMFETMEKANWEFLRLSLPVICQSNLIDEEEKMRRWQEIKMRQRRLLADQEQTAPAAHIEQIMKSGFSMSDIKGLQRGYSEDAVEADEMLLKPEIGQKSRRPSRPPRKGSLSRYDDNTLSPMDALSQDKNRSTSELDLNKFNGDAKDKKSRGKSPFRFFSRKKDHSGDRLGKKGKTPEPMMNGDVEHLVPPQVRISNADLRTLQSPTGDRTMQKQMSIIQTGGVEQAGNELYDAECLKLMNEYFYGVRIFPGQDPTHTYVGWVTTQYHYFSNEFNQSKVRKASVAITDDYDNILEQIDRQSCYMVRADELYNEVSSDASGKGASQGMFIGCFVDTATGYISFTCEGKETSHKYKMEPETKLFPAIFMEATSKEILQIELGRTSTTLPLSAAVLMNSERHVNPQFPPRLKVQCLKPNQWARVPNQSLQVHALKLSDIRGWSMLCEDPISMLAVHIPEEDRCIDVLELIEMERLLSFHAHTLTLYSALCYQSNYRAAHILCTHVDERQLLYAIKSEYMSGPLRKGFYDLLISLHLESHATTMEVSKNEYIIPLGQELKDLYKNPEMCHSLRSLQMESVRPKMKMTDISEQVENIRDLYSPSFPLDVVRDFVMQALDEAVQVNQVHNRDPIGGSNENLFLPLLKLVDRLLLVEVLRDEDLQKLLIMIDPETWDESFDKEGKDEHRKGLLQMKMAEGAKLQMCYVLHHVCDIQLRHRVESIIAFSSDFVGELQSDQLRRYTEIKQSDLPSAIAAKKTREFRCPPREQMNAILGFKNLEEDDTENCPCGVELREKLNNFHAQLMSQVSLSALQEATDITEEEVQSEKPTVLKKMFKFIHAVKELEEEPKAIEEPPKKSPEEIFRKVLIRTIVRWAEESQIETPKLVREMFSLLVRQYDSVGELIRALGKTYVTNTKTRGDAALMWVGLSQIRSLLPVQMSQEEEGLVRERLWKLVNNHTFFQHPDLIRVLRIHENVMAIMMNTLGRRAQAQSDVPQTTEQGEVPVKEKDTSHEMVVACCRFLCYFCRTSRQNQKAMFDHLAFLLENSNILLSRPSLRGSTPLDVAYSSVMENTELALALREHYLEKIAVYLSRCGLQSNSDLVEKGYPDLGWDPVEGERYLDFLRFCVWVNGESVEENANLVIRLLIRRPECLGPALRGEGEGLLRAIVDANQMSERIADRRKLMDEAEGTMTIMDFQHPLPESDEDEDYIDTGAAILAFYCTLVDLLGRCAPDSTVIALGKNESMRARAILRSLVPLEDLQGVLALRFTLQQPAAGEDRPKSDMPSGLIPGHKQSVVMFLERVYGIESQELFFKLLEEAFLPDLRCATMLDRSDGSESEMALAMNRYMGNSVLPLLIKHAKFYSEADNYASLLDATLHTVYRLSKNRMLTKGQRESVSDFLVALTSQMQPSMLLKLLRKLTVDVSNLSEYTTVALRLLTLHYDRCAKYYGASSGQQSMFGASSDEEKRLTMVLFSNIFDSLSKMDYDPDLFGKALPCLTAIGCALPPDYSLSKNFDDEIYEQGGPGEGGSYTPQPINTSSIVLNNDLNQIVQKFSEHYHDAWASRKLENGWTYGESWSDTNKTHPRLKPYSTLNDYEKERYKEPVRESLKALMAIGWHVEHAEVDIQSNNRASMRRQSKPNQGDGSSPFSYHPHPVDMTNLTLNKEMQNMAERLAENAHDIWAKKKKEELTTCGGAVHPQLVPYDLLTDKEKRKDRERSQEFLKYLQYQGFKLHRPTKGGGETEQAAAQAAVENRFAYSLLEKLIQYTDKAAINMKLLKPSSTFSRRSSFKPCSRDIKFFSKVVLPLIEKYFNSHKGYFIAVATASNNVGAASLKEKEMVASLFCKLANLLRIRLASFGADVRITVRCLQVLVKSVDAKSLVKNCPEFIRTSMLTFFNNTADDLNVTITNLQEGKYSHLRGTHLKTCTSLGYIYSVVMPVLTSLFDHLAACEYGSDLLLDEIQVAAYKILGSLYTLGVDPSLHHERKYLKTEIDRHRPALGNCLGAFSSTFPVAFLEPHLNKHNQFSLLNRIADHSLEAQDVMAKMEQSMPNLDAILSEVETFVESDKTHNDVPHIIDVILPLLCSYLPFWWSQGPDNVSPQGGNHVTMVTAEHMNQLLKSVLKLIKKNIGNENAPWMTRIAAYTQQIIINSSEELLKDPFLPLAERVRKRTENMFHKEESLRGFIKSASDDTSQVEAQIQEDWQLLVRDIYAFYPLLIKYVDLQRNHWLRNNIAEAEDLYKHVAEIFNMWSKSQYFLKEEQNFISANEIDNMVLIMPTATRRTAVASEGAPQSGSKKKKKKHRDKKRDKDKELQASLMVACLKRLLPVGLNLFAGREQELVQHCKDRYLKKLPEPEIVDFAKIQLTLPDKIDPADEMSWQHYLYSKLGSKKDAVVEVKDKEKQVEELVERIVAMAKVLFGLHMIDHPQQQGKAVYRSVVSTQRKRAVLSCFRQASLHSLPRHRSINIFVKTYYELWLQEENVGQEIMIEDLTQSFEDAELKKNDKEEDEAKPDPLTQLVTTFCRGAMTERSGALQEDLLYMSYAEIASKSCGEEEEEGGDEGEEEGGGSSIHEQEMEKQKLLFHQARLANRGVAEMVLLHISACKGVPSDMVMKTLQLGISILRGGNIEIQMGMLNHLKEKKDVDFFTSIAGLMNSCSVLDLDAFERNTKAEGLGVGSEGAAGEKNMHDAEFTCALFRFIQLTCEGHNLEWQNYLRTQAGNTTTVNVVICTVDYLLRLQESIMDFYWHYSSKELIDPAGKANFFKAIGVASQVFNTLSEVIQGPCTQNQQALAHSRLWDAVGGFFFLFSHMQEKLSKHSSQVDLLKELLNLQKDMITMMLSMLEGNVVNGTIGKQMVDTLVESASNVELILKYFDMFLKLKVLTETPSFKEIDTNSDGWVTPKDFKEKMEQQKSYTPEEIEFMLMCCETNHDGKIDYMTFTDRFYEPAKENGFNLAVMLTNLSEHMPNEPRLARFLETAGSVLSYFEPFLGRIEILGGSKRIERVYFEIQESNIEQWEKPQIKESKRAFFYSIVTEGGDKEKLEAFVNFCEDAIFEMTHASALMDVEDSGSSGKARDPAFSYIPDDEEDKHAKDPLKKGMAAIKGGLQFFLQFLKPGNIKSKIAEFQQKTPLEQVTAFFKMFFYLFYYSGFGVASIIKYFLGLLMNLMRGPKEEVIEQVVEEEKTTMKPLGAPPLPEDTGPPALPSPPGGKGEENVKESTPSSPHSSGEDSGETTAEEGGEIVKEEQITLQDLLGGELAKKEAAATAEAQSQQQAVMAAVESEAKQTATAPDSAVSQIDFNTYGHRAVSFLARNFYNLKYVALVLAFCINFILLLYKVTTLGEDEEGDGSEEVEDVLENISGEVSGEVASAAAAASGSGEADGGSGEEDDPIELVHVSEDYFYMAHVLRLMALLHSIVSLAMLIAYYHLKVPLAIFKREKEIARRLEFDGLYIAEQPEDDDIKSHWDKLVISAKSFPVNYWDKFVKKKVRQKYSETYDFDSISNLLGMEKTSFSAQDESGGSGIIHFIMNIDWRYQIWKAGVTITDNAFLYSLWYFTFSVFGNFNNFFFAAHLLDVAVGFKTLRTILQSVTHNGKQLILTVMLLTIVVYIYTVIAFNFFRKFYVQEEDDEVDRKCHNMLTCFVFHLYKGVRAGGGIGDEIEPPDGDEYEVYRILFDITFFFFVIVILLAIIQGLIIDAFGELRDQLESVKEDMESNCFICGIGKDYFDKVPHGFDTHVAQEHNLANYMFFLMHLINKPDTEYTGQETYVWNMYQQRCWDFFPVGDCFRKQYEDELGGGGG</sequence>
<evidence type="ECO:0000259" key="20">
    <source>
        <dbReference type="PROSITE" id="PS50919"/>
    </source>
</evidence>
<dbReference type="InterPro" id="IPR043136">
    <property type="entry name" value="B30.2/SPRY_sf"/>
</dbReference>